<organism evidence="1 2">
    <name type="scientific">Fusarium solani</name>
    <name type="common">Filamentous fungus</name>
    <dbReference type="NCBI Taxonomy" id="169388"/>
    <lineage>
        <taxon>Eukaryota</taxon>
        <taxon>Fungi</taxon>
        <taxon>Dikarya</taxon>
        <taxon>Ascomycota</taxon>
        <taxon>Pezizomycotina</taxon>
        <taxon>Sordariomycetes</taxon>
        <taxon>Hypocreomycetidae</taxon>
        <taxon>Hypocreales</taxon>
        <taxon>Nectriaceae</taxon>
        <taxon>Fusarium</taxon>
        <taxon>Fusarium solani species complex</taxon>
    </lineage>
</organism>
<dbReference type="AlphaFoldDB" id="A0A9P9KNZ3"/>
<accession>A0A9P9KNZ3</accession>
<evidence type="ECO:0000313" key="1">
    <source>
        <dbReference type="EMBL" id="KAH7266295.1"/>
    </source>
</evidence>
<comment type="caution">
    <text evidence="1">The sequence shown here is derived from an EMBL/GenBank/DDBJ whole genome shotgun (WGS) entry which is preliminary data.</text>
</comment>
<keyword evidence="2" id="KW-1185">Reference proteome</keyword>
<name>A0A9P9KNZ3_FUSSL</name>
<sequence length="228" mass="24973">MNIGDGTAVLLPVNLTSFGSPRSTRPERRLLDSKQKEPWCFDMEEMTPQFRLAASTVSTPPTPPVAATIWPFAPLLTAWKWCIARSLVALATAPKLLILQLHLVGDILGNQGLASSCASWHAPRCDVGERGDNKCGMRCDLGQQAPRDRVMHSWAHGQAFHTLVDETGSLSTMAGRGDTPKNANKQRPLCFDADVPAVSKTPSPQTSMFTFKMERVMKFAEPKLASQQ</sequence>
<gene>
    <name evidence="1" type="ORF">B0J15DRAFT_463442</name>
</gene>
<proteinExistence type="predicted"/>
<evidence type="ECO:0000313" key="2">
    <source>
        <dbReference type="Proteomes" id="UP000736672"/>
    </source>
</evidence>
<dbReference type="Proteomes" id="UP000736672">
    <property type="component" value="Unassembled WGS sequence"/>
</dbReference>
<reference evidence="1" key="1">
    <citation type="journal article" date="2021" name="Nat. Commun.">
        <title>Genetic determinants of endophytism in the Arabidopsis root mycobiome.</title>
        <authorList>
            <person name="Mesny F."/>
            <person name="Miyauchi S."/>
            <person name="Thiergart T."/>
            <person name="Pickel B."/>
            <person name="Atanasova L."/>
            <person name="Karlsson M."/>
            <person name="Huettel B."/>
            <person name="Barry K.W."/>
            <person name="Haridas S."/>
            <person name="Chen C."/>
            <person name="Bauer D."/>
            <person name="Andreopoulos W."/>
            <person name="Pangilinan J."/>
            <person name="LaButti K."/>
            <person name="Riley R."/>
            <person name="Lipzen A."/>
            <person name="Clum A."/>
            <person name="Drula E."/>
            <person name="Henrissat B."/>
            <person name="Kohler A."/>
            <person name="Grigoriev I.V."/>
            <person name="Martin F.M."/>
            <person name="Hacquard S."/>
        </authorList>
    </citation>
    <scope>NUCLEOTIDE SEQUENCE</scope>
    <source>
        <strain evidence="1">FSSC 5 MPI-SDFR-AT-0091</strain>
    </source>
</reference>
<protein>
    <submittedName>
        <fullName evidence="1">Uncharacterized protein</fullName>
    </submittedName>
</protein>
<dbReference type="EMBL" id="JAGTJS010000006">
    <property type="protein sequence ID" value="KAH7266295.1"/>
    <property type="molecule type" value="Genomic_DNA"/>
</dbReference>